<feature type="region of interest" description="Disordered" evidence="1">
    <location>
        <begin position="157"/>
        <end position="182"/>
    </location>
</feature>
<accession>A0A1Q5SZL0</accession>
<protein>
    <submittedName>
        <fullName evidence="3">Uncharacterized protein</fullName>
    </submittedName>
</protein>
<keyword evidence="2" id="KW-0732">Signal</keyword>
<dbReference type="STRING" id="1316194.A0A1Q5SZL0"/>
<dbReference type="EMBL" id="MNBE01000725">
    <property type="protein sequence ID" value="OKO93457.1"/>
    <property type="molecule type" value="Genomic_DNA"/>
</dbReference>
<keyword evidence="4" id="KW-1185">Reference proteome</keyword>
<feature type="signal peptide" evidence="2">
    <location>
        <begin position="1"/>
        <end position="22"/>
    </location>
</feature>
<reference evidence="3 4" key="1">
    <citation type="submission" date="2016-10" db="EMBL/GenBank/DDBJ databases">
        <title>Genome sequence of the ascomycete fungus Penicillium subrubescens.</title>
        <authorList>
            <person name="De Vries R.P."/>
            <person name="Peng M."/>
            <person name="Dilokpimol A."/>
            <person name="Hilden K."/>
            <person name="Makela M.R."/>
            <person name="Grigoriev I."/>
            <person name="Riley R."/>
            <person name="Granchi Z."/>
        </authorList>
    </citation>
    <scope>NUCLEOTIDE SEQUENCE [LARGE SCALE GENOMIC DNA]</scope>
    <source>
        <strain evidence="3 4">CBS 132785</strain>
    </source>
</reference>
<dbReference type="SUPFAM" id="SSF49363">
    <property type="entry name" value="Purple acid phosphatase, N-terminal domain"/>
    <property type="match status" value="1"/>
</dbReference>
<organism evidence="3 4">
    <name type="scientific">Penicillium subrubescens</name>
    <dbReference type="NCBI Taxonomy" id="1316194"/>
    <lineage>
        <taxon>Eukaryota</taxon>
        <taxon>Fungi</taxon>
        <taxon>Dikarya</taxon>
        <taxon>Ascomycota</taxon>
        <taxon>Pezizomycotina</taxon>
        <taxon>Eurotiomycetes</taxon>
        <taxon>Eurotiomycetidae</taxon>
        <taxon>Eurotiales</taxon>
        <taxon>Aspergillaceae</taxon>
        <taxon>Penicillium</taxon>
    </lineage>
</organism>
<dbReference type="Proteomes" id="UP000186955">
    <property type="component" value="Unassembled WGS sequence"/>
</dbReference>
<comment type="caution">
    <text evidence="3">The sequence shown here is derived from an EMBL/GenBank/DDBJ whole genome shotgun (WGS) entry which is preliminary data.</text>
</comment>
<evidence type="ECO:0000313" key="3">
    <source>
        <dbReference type="EMBL" id="OKO93457.1"/>
    </source>
</evidence>
<dbReference type="GO" id="GO:0046872">
    <property type="term" value="F:metal ion binding"/>
    <property type="evidence" value="ECO:0007669"/>
    <property type="project" value="InterPro"/>
</dbReference>
<evidence type="ECO:0000256" key="2">
    <source>
        <dbReference type="SAM" id="SignalP"/>
    </source>
</evidence>
<evidence type="ECO:0000313" key="4">
    <source>
        <dbReference type="Proteomes" id="UP000186955"/>
    </source>
</evidence>
<dbReference type="AlphaFoldDB" id="A0A1Q5SZL0"/>
<evidence type="ECO:0000256" key="1">
    <source>
        <dbReference type="SAM" id="MobiDB-lite"/>
    </source>
</evidence>
<proteinExistence type="predicted"/>
<gene>
    <name evidence="3" type="ORF">PENSUB_12520</name>
</gene>
<name>A0A1Q5SZL0_9EURO</name>
<dbReference type="InterPro" id="IPR008963">
    <property type="entry name" value="Purple_acid_Pase-like_N"/>
</dbReference>
<sequence length="182" mass="19491">MVFASQFKLAASVAAIAQLAFAANNNTSAINSQIRLAYHGDNGMMVSWNTFHKLGKPTVHFGLSASNLNETASSPARQCDPQSGVPSPPKVSDIILRIRAEAATTPPVFILRRTGNYILTDASPGGSNECWRLQRVIAMWIGIAHLAANMAKSNELEFQNSDSPPQQSGIFAVGHHDGPNAH</sequence>
<dbReference type="Gene3D" id="2.60.40.380">
    <property type="entry name" value="Purple acid phosphatase-like, N-terminal"/>
    <property type="match status" value="1"/>
</dbReference>
<dbReference type="GO" id="GO:0003993">
    <property type="term" value="F:acid phosphatase activity"/>
    <property type="evidence" value="ECO:0007669"/>
    <property type="project" value="InterPro"/>
</dbReference>
<feature type="compositionally biased region" description="Polar residues" evidence="1">
    <location>
        <begin position="157"/>
        <end position="169"/>
    </location>
</feature>
<feature type="chain" id="PRO_5012976700" evidence="2">
    <location>
        <begin position="23"/>
        <end position="182"/>
    </location>
</feature>